<dbReference type="Proteomes" id="UP001219525">
    <property type="component" value="Unassembled WGS sequence"/>
</dbReference>
<sequence length="731" mass="80396">MDRPATPHSTHSWWSDSNSIGATFSLHAAAKPLMKLMYDRQARGLIKRDRGTPLSRTSLEIYKSYLTFKHIFLRTRTLILRELNDRATSEEDARSVADFLTCNPRLVAELLERSDSEVRGWTCMILGHLAQHKSSMVTVIALDCCVQIVPLVRDQDVGVRWSAIHAILAFSSWKDGARAIVSASLLDQLPHLLVSSDTSARKWACTIVGNVALLQVVPAVLLAPLCVRIVSLLSDKDVDIVGSALYALSRITSKSDGVQVVMTVNVLEYIPGLLFSQDATIKTSAFEIIQNLLLSSNPSAKKGTCEMLGNVTSSSHDYPFLALMDLKPCVSCLGEKDATIRRAALYALANISRWPGGAEATLDTDVLDKVTGLLDLNDTATREWTCTLLANLALKSTLVSSWTVDNSSELVSYLRADAQELNVHRSKIYALSTIASVPNVPLNAVDTNVLHRMLDLLDFPDPKIKLQTCDMVGNLASHRSLCSAILESKPCPKLVALLSHEVAGVRRSATHAMACICRWPEGAEAVVNATALDQVQDMLDLPDSNIKISTCDMLGNMACHLSTGLAILQSIPYRKIVSLLSDQNPRVCRSAVYALWKISHWVHGAEAIVDEYVLTFVPHLLRSTDHETRKWTCEMLGKLARHKSPSSTLVKMNLCKTIVSVLSDSDISVCRAASYALANISCWPEGVTAVLDTFPPDQVKKLLNCSDYETKRWMNKLLQNVVTRQPALLQS</sequence>
<organism evidence="1 2">
    <name type="scientific">Mycena pura</name>
    <dbReference type="NCBI Taxonomy" id="153505"/>
    <lineage>
        <taxon>Eukaryota</taxon>
        <taxon>Fungi</taxon>
        <taxon>Dikarya</taxon>
        <taxon>Basidiomycota</taxon>
        <taxon>Agaricomycotina</taxon>
        <taxon>Agaricomycetes</taxon>
        <taxon>Agaricomycetidae</taxon>
        <taxon>Agaricales</taxon>
        <taxon>Marasmiineae</taxon>
        <taxon>Mycenaceae</taxon>
        <taxon>Mycena</taxon>
    </lineage>
</organism>
<gene>
    <name evidence="1" type="ORF">GGX14DRAFT_546391</name>
</gene>
<dbReference type="InterPro" id="IPR000225">
    <property type="entry name" value="Armadillo"/>
</dbReference>
<dbReference type="PANTHER" id="PTHR23314:SF0">
    <property type="entry name" value="SPERM-ASSOCIATED ANTIGEN 6"/>
    <property type="match status" value="1"/>
</dbReference>
<reference evidence="1" key="1">
    <citation type="submission" date="2023-03" db="EMBL/GenBank/DDBJ databases">
        <title>Massive genome expansion in bonnet fungi (Mycena s.s.) driven by repeated elements and novel gene families across ecological guilds.</title>
        <authorList>
            <consortium name="Lawrence Berkeley National Laboratory"/>
            <person name="Harder C.B."/>
            <person name="Miyauchi S."/>
            <person name="Viragh M."/>
            <person name="Kuo A."/>
            <person name="Thoen E."/>
            <person name="Andreopoulos B."/>
            <person name="Lu D."/>
            <person name="Skrede I."/>
            <person name="Drula E."/>
            <person name="Henrissat B."/>
            <person name="Morin E."/>
            <person name="Kohler A."/>
            <person name="Barry K."/>
            <person name="LaButti K."/>
            <person name="Morin E."/>
            <person name="Salamov A."/>
            <person name="Lipzen A."/>
            <person name="Mereny Z."/>
            <person name="Hegedus B."/>
            <person name="Baldrian P."/>
            <person name="Stursova M."/>
            <person name="Weitz H."/>
            <person name="Taylor A."/>
            <person name="Grigoriev I.V."/>
            <person name="Nagy L.G."/>
            <person name="Martin F."/>
            <person name="Kauserud H."/>
        </authorList>
    </citation>
    <scope>NUCLEOTIDE SEQUENCE</scope>
    <source>
        <strain evidence="1">9144</strain>
    </source>
</reference>
<keyword evidence="2" id="KW-1185">Reference proteome</keyword>
<accession>A0AAD6URF5</accession>
<evidence type="ECO:0000313" key="1">
    <source>
        <dbReference type="EMBL" id="KAJ7193076.1"/>
    </source>
</evidence>
<dbReference type="AlphaFoldDB" id="A0AAD6URF5"/>
<dbReference type="InterPro" id="IPR016024">
    <property type="entry name" value="ARM-type_fold"/>
</dbReference>
<name>A0AAD6URF5_9AGAR</name>
<evidence type="ECO:0000313" key="2">
    <source>
        <dbReference type="Proteomes" id="UP001219525"/>
    </source>
</evidence>
<protein>
    <submittedName>
        <fullName evidence="1">Armadillo-type protein</fullName>
    </submittedName>
</protein>
<dbReference type="Gene3D" id="1.25.10.10">
    <property type="entry name" value="Leucine-rich Repeat Variant"/>
    <property type="match status" value="4"/>
</dbReference>
<dbReference type="EMBL" id="JARJCW010000112">
    <property type="protein sequence ID" value="KAJ7193076.1"/>
    <property type="molecule type" value="Genomic_DNA"/>
</dbReference>
<dbReference type="GO" id="GO:0003341">
    <property type="term" value="P:cilium movement"/>
    <property type="evidence" value="ECO:0007669"/>
    <property type="project" value="TreeGrafter"/>
</dbReference>
<comment type="caution">
    <text evidence="1">The sequence shown here is derived from an EMBL/GenBank/DDBJ whole genome shotgun (WGS) entry which is preliminary data.</text>
</comment>
<dbReference type="GO" id="GO:0015630">
    <property type="term" value="C:microtubule cytoskeleton"/>
    <property type="evidence" value="ECO:0007669"/>
    <property type="project" value="TreeGrafter"/>
</dbReference>
<proteinExistence type="predicted"/>
<dbReference type="GO" id="GO:0008017">
    <property type="term" value="F:microtubule binding"/>
    <property type="evidence" value="ECO:0007669"/>
    <property type="project" value="TreeGrafter"/>
</dbReference>
<dbReference type="InterPro" id="IPR011989">
    <property type="entry name" value="ARM-like"/>
</dbReference>
<dbReference type="SMART" id="SM00185">
    <property type="entry name" value="ARM"/>
    <property type="match status" value="8"/>
</dbReference>
<dbReference type="PANTHER" id="PTHR23314">
    <property type="entry name" value="SPERM-ASSOCIATED ANTIGEN 6 ARMADILLO REPEAT-CONTAINING"/>
    <property type="match status" value="1"/>
</dbReference>
<dbReference type="SUPFAM" id="SSF48371">
    <property type="entry name" value="ARM repeat"/>
    <property type="match status" value="2"/>
</dbReference>